<organism evidence="9 10">
    <name type="scientific">Thermobacillus xylanilyticus</name>
    <dbReference type="NCBI Taxonomy" id="76633"/>
    <lineage>
        <taxon>Bacteria</taxon>
        <taxon>Bacillati</taxon>
        <taxon>Bacillota</taxon>
        <taxon>Bacilli</taxon>
        <taxon>Bacillales</taxon>
        <taxon>Paenibacillaceae</taxon>
        <taxon>Thermobacillus</taxon>
    </lineage>
</organism>
<comment type="subcellular location">
    <subcellularLocation>
        <location evidence="1">Cell membrane</location>
        <topology evidence="1">Multi-pass membrane protein</topology>
    </subcellularLocation>
</comment>
<keyword evidence="4 7" id="KW-0812">Transmembrane</keyword>
<dbReference type="Gene3D" id="1.20.1250.20">
    <property type="entry name" value="MFS general substrate transporter like domains"/>
    <property type="match status" value="1"/>
</dbReference>
<keyword evidence="10" id="KW-1185">Reference proteome</keyword>
<proteinExistence type="predicted"/>
<dbReference type="RefSeq" id="WP_213484782.1">
    <property type="nucleotide sequence ID" value="NZ_CAJRAY010000056.1"/>
</dbReference>
<reference evidence="9 10" key="1">
    <citation type="submission" date="2021-04" db="EMBL/GenBank/DDBJ databases">
        <authorList>
            <person name="Rakotoarivonina H."/>
        </authorList>
    </citation>
    <scope>NUCLEOTIDE SEQUENCE [LARGE SCALE GENOMIC DNA]</scope>
    <source>
        <strain evidence="9 10">XE</strain>
    </source>
</reference>
<feature type="transmembrane region" description="Helical" evidence="7">
    <location>
        <begin position="287"/>
        <end position="309"/>
    </location>
</feature>
<feature type="transmembrane region" description="Helical" evidence="7">
    <location>
        <begin position="49"/>
        <end position="70"/>
    </location>
</feature>
<dbReference type="PANTHER" id="PTHR43124:SF3">
    <property type="entry name" value="CHLORAMPHENICOL EFFLUX PUMP RV0191"/>
    <property type="match status" value="1"/>
</dbReference>
<dbReference type="PROSITE" id="PS50850">
    <property type="entry name" value="MFS"/>
    <property type="match status" value="1"/>
</dbReference>
<keyword evidence="6 7" id="KW-0472">Membrane</keyword>
<dbReference type="InterPro" id="IPR020846">
    <property type="entry name" value="MFS_dom"/>
</dbReference>
<evidence type="ECO:0000256" key="7">
    <source>
        <dbReference type="SAM" id="Phobius"/>
    </source>
</evidence>
<evidence type="ECO:0000313" key="9">
    <source>
        <dbReference type="EMBL" id="CAG5088355.1"/>
    </source>
</evidence>
<dbReference type="CDD" id="cd17474">
    <property type="entry name" value="MFS_YfmO_like"/>
    <property type="match status" value="1"/>
</dbReference>
<dbReference type="InterPro" id="IPR036259">
    <property type="entry name" value="MFS_trans_sf"/>
</dbReference>
<dbReference type="Proteomes" id="UP000681526">
    <property type="component" value="Unassembled WGS sequence"/>
</dbReference>
<evidence type="ECO:0000256" key="5">
    <source>
        <dbReference type="ARBA" id="ARBA00022989"/>
    </source>
</evidence>
<name>A0ABN7RXH6_THEXY</name>
<keyword evidence="5 7" id="KW-1133">Transmembrane helix</keyword>
<feature type="transmembrane region" description="Helical" evidence="7">
    <location>
        <begin position="141"/>
        <end position="163"/>
    </location>
</feature>
<dbReference type="PRINTS" id="PR01035">
    <property type="entry name" value="TCRTETA"/>
</dbReference>
<dbReference type="InterPro" id="IPR050189">
    <property type="entry name" value="MFS_Efflux_Transporters"/>
</dbReference>
<dbReference type="PANTHER" id="PTHR43124">
    <property type="entry name" value="PURINE EFFLUX PUMP PBUE"/>
    <property type="match status" value="1"/>
</dbReference>
<evidence type="ECO:0000259" key="8">
    <source>
        <dbReference type="PROSITE" id="PS50850"/>
    </source>
</evidence>
<accession>A0ABN7RXH6</accession>
<evidence type="ECO:0000256" key="1">
    <source>
        <dbReference type="ARBA" id="ARBA00004651"/>
    </source>
</evidence>
<feature type="transmembrane region" description="Helical" evidence="7">
    <location>
        <begin position="82"/>
        <end position="102"/>
    </location>
</feature>
<dbReference type="SUPFAM" id="SSF103473">
    <property type="entry name" value="MFS general substrate transporter"/>
    <property type="match status" value="1"/>
</dbReference>
<keyword evidence="2" id="KW-0813">Transport</keyword>
<feature type="transmembrane region" description="Helical" evidence="7">
    <location>
        <begin position="321"/>
        <end position="340"/>
    </location>
</feature>
<sequence length="440" mass="45724">MEKAKPGWLTAGGGSAAAARNRSFLSGNRSGSRGRTGTGNGGAKKWAEYTALASVPLVMVLGNSMIVPILPDLERQLNITGIQSSLVITLFSLAAGLFIPIAGYLSDRFTRKAVILPSLAVFGAAGLLAGFAVIWKNYPLLIAARALQGIGAAGTSPIAMALIGDMYRDGAESEALGLIEASNGTGKVLSPILGTLFALIAWQAPFFAFPAFCALSLAAMAFMIREPDSGSHSRPAGYVRRIIGVFRKQGRWLIPAFLAGATGLFNLFGVLFFLSDALEKPPYAITGVAKGGVLAIPLFGLVATSYATGRYIKNNGRLMRVLMNIGLAVQAAAFASAVWLNGNMPLLIALLTLSSVGTGLLLPCLNTMITGAVDRSHRGMITSLYSSLRFLGVAFGPPAFGWLAGISRGVLFGAVTGLAAAALALVFFLVKPPKRAGDAG</sequence>
<evidence type="ECO:0000256" key="6">
    <source>
        <dbReference type="ARBA" id="ARBA00023136"/>
    </source>
</evidence>
<keyword evidence="3" id="KW-1003">Cell membrane</keyword>
<feature type="transmembrane region" description="Helical" evidence="7">
    <location>
        <begin position="252"/>
        <end position="275"/>
    </location>
</feature>
<feature type="transmembrane region" description="Helical" evidence="7">
    <location>
        <begin position="410"/>
        <end position="430"/>
    </location>
</feature>
<dbReference type="EMBL" id="CAJRAY010000056">
    <property type="protein sequence ID" value="CAG5088355.1"/>
    <property type="molecule type" value="Genomic_DNA"/>
</dbReference>
<gene>
    <name evidence="9" type="primary">txxe 2602-yitG</name>
    <name evidence="9" type="ORF">TXXE_11870</name>
</gene>
<dbReference type="InterPro" id="IPR001958">
    <property type="entry name" value="Tet-R_TetA/multi-R_MdtG-like"/>
</dbReference>
<protein>
    <submittedName>
        <fullName evidence="9">Major facilitator superfamily YitG</fullName>
    </submittedName>
</protein>
<evidence type="ECO:0000313" key="10">
    <source>
        <dbReference type="Proteomes" id="UP000681526"/>
    </source>
</evidence>
<dbReference type="InterPro" id="IPR011701">
    <property type="entry name" value="MFS"/>
</dbReference>
<comment type="caution">
    <text evidence="9">The sequence shown here is derived from an EMBL/GenBank/DDBJ whole genome shotgun (WGS) entry which is preliminary data.</text>
</comment>
<feature type="domain" description="Major facilitator superfamily (MFS) profile" evidence="8">
    <location>
        <begin position="48"/>
        <end position="434"/>
    </location>
</feature>
<feature type="transmembrane region" description="Helical" evidence="7">
    <location>
        <begin position="114"/>
        <end position="135"/>
    </location>
</feature>
<evidence type="ECO:0000256" key="2">
    <source>
        <dbReference type="ARBA" id="ARBA00022448"/>
    </source>
</evidence>
<evidence type="ECO:0000256" key="3">
    <source>
        <dbReference type="ARBA" id="ARBA00022475"/>
    </source>
</evidence>
<feature type="transmembrane region" description="Helical" evidence="7">
    <location>
        <begin position="346"/>
        <end position="365"/>
    </location>
</feature>
<evidence type="ECO:0000256" key="4">
    <source>
        <dbReference type="ARBA" id="ARBA00022692"/>
    </source>
</evidence>
<feature type="transmembrane region" description="Helical" evidence="7">
    <location>
        <begin position="386"/>
        <end position="404"/>
    </location>
</feature>
<dbReference type="Pfam" id="PF07690">
    <property type="entry name" value="MFS_1"/>
    <property type="match status" value="1"/>
</dbReference>